<evidence type="ECO:0000313" key="3">
    <source>
        <dbReference type="Proteomes" id="UP001500432"/>
    </source>
</evidence>
<feature type="transmembrane region" description="Helical" evidence="1">
    <location>
        <begin position="29"/>
        <end position="46"/>
    </location>
</feature>
<keyword evidence="1" id="KW-0472">Membrane</keyword>
<dbReference type="EMBL" id="BAAAQW010000004">
    <property type="protein sequence ID" value="GAA2199509.1"/>
    <property type="molecule type" value="Genomic_DNA"/>
</dbReference>
<evidence type="ECO:0000256" key="1">
    <source>
        <dbReference type="SAM" id="Phobius"/>
    </source>
</evidence>
<protein>
    <submittedName>
        <fullName evidence="2">Uncharacterized protein</fullName>
    </submittedName>
</protein>
<name>A0ABN3BRF3_9MICC</name>
<gene>
    <name evidence="2" type="ORF">GCM10009849_16140</name>
</gene>
<keyword evidence="1" id="KW-0812">Transmembrane</keyword>
<sequence length="80" mass="8114">MVGILVLGGLGWLTFYTAATSIPVVSVVAPWLIPAYLVAAVTLALIRTTTRFGSGLLIAIGAWFVIGAGLCAALIAGVGR</sequence>
<feature type="transmembrane region" description="Helical" evidence="1">
    <location>
        <begin position="55"/>
        <end position="78"/>
    </location>
</feature>
<evidence type="ECO:0000313" key="2">
    <source>
        <dbReference type="EMBL" id="GAA2199509.1"/>
    </source>
</evidence>
<reference evidence="2 3" key="1">
    <citation type="journal article" date="2019" name="Int. J. Syst. Evol. Microbiol.">
        <title>The Global Catalogue of Microorganisms (GCM) 10K type strain sequencing project: providing services to taxonomists for standard genome sequencing and annotation.</title>
        <authorList>
            <consortium name="The Broad Institute Genomics Platform"/>
            <consortium name="The Broad Institute Genome Sequencing Center for Infectious Disease"/>
            <person name="Wu L."/>
            <person name="Ma J."/>
        </authorList>
    </citation>
    <scope>NUCLEOTIDE SEQUENCE [LARGE SCALE GENOMIC DNA]</scope>
    <source>
        <strain evidence="2 3">JCM 16034</strain>
    </source>
</reference>
<accession>A0ABN3BRF3</accession>
<keyword evidence="3" id="KW-1185">Reference proteome</keyword>
<proteinExistence type="predicted"/>
<comment type="caution">
    <text evidence="2">The sequence shown here is derived from an EMBL/GenBank/DDBJ whole genome shotgun (WGS) entry which is preliminary data.</text>
</comment>
<organism evidence="2 3">
    <name type="scientific">Sinomonas flava</name>
    <dbReference type="NCBI Taxonomy" id="496857"/>
    <lineage>
        <taxon>Bacteria</taxon>
        <taxon>Bacillati</taxon>
        <taxon>Actinomycetota</taxon>
        <taxon>Actinomycetes</taxon>
        <taxon>Micrococcales</taxon>
        <taxon>Micrococcaceae</taxon>
        <taxon>Sinomonas</taxon>
    </lineage>
</organism>
<keyword evidence="1" id="KW-1133">Transmembrane helix</keyword>
<dbReference type="Proteomes" id="UP001500432">
    <property type="component" value="Unassembled WGS sequence"/>
</dbReference>